<dbReference type="InterPro" id="IPR010998">
    <property type="entry name" value="Integrase_recombinase_N"/>
</dbReference>
<keyword evidence="4" id="KW-0233">DNA recombination</keyword>
<dbReference type="GO" id="GO:0015074">
    <property type="term" value="P:DNA integration"/>
    <property type="evidence" value="ECO:0007669"/>
    <property type="project" value="UniProtKB-KW"/>
</dbReference>
<dbReference type="InterPro" id="IPR002104">
    <property type="entry name" value="Integrase_catalytic"/>
</dbReference>
<keyword evidence="2" id="KW-0229">DNA integration</keyword>
<evidence type="ECO:0000313" key="6">
    <source>
        <dbReference type="EMBL" id="THD03731.1"/>
    </source>
</evidence>
<comment type="similarity">
    <text evidence="1">Belongs to the 'phage' integrase family.</text>
</comment>
<dbReference type="SUPFAM" id="SSF56349">
    <property type="entry name" value="DNA breaking-rejoining enzymes"/>
    <property type="match status" value="1"/>
</dbReference>
<comment type="caution">
    <text evidence="6">The sequence shown here is derived from an EMBL/GenBank/DDBJ whole genome shotgun (WGS) entry which is preliminary data.</text>
</comment>
<dbReference type="OrthoDB" id="102994at2"/>
<keyword evidence="7" id="KW-1185">Reference proteome</keyword>
<evidence type="ECO:0000259" key="5">
    <source>
        <dbReference type="PROSITE" id="PS51898"/>
    </source>
</evidence>
<dbReference type="InterPro" id="IPR011010">
    <property type="entry name" value="DNA_brk_join_enz"/>
</dbReference>
<reference evidence="6 7" key="1">
    <citation type="submission" date="2017-02" db="EMBL/GenBank/DDBJ databases">
        <title>Whole genome sequencing of Rhodanobacter lindaniclasticus DSM 17932.</title>
        <authorList>
            <person name="Kumar S."/>
            <person name="Patil P."/>
            <person name="Patil P.B."/>
        </authorList>
    </citation>
    <scope>NUCLEOTIDE SEQUENCE [LARGE SCALE GENOMIC DNA]</scope>
    <source>
        <strain evidence="6 7">DSM 17932</strain>
    </source>
</reference>
<dbReference type="Gene3D" id="1.10.150.130">
    <property type="match status" value="1"/>
</dbReference>
<dbReference type="AlphaFoldDB" id="A0A4V3URQ0"/>
<keyword evidence="3" id="KW-0238">DNA-binding</keyword>
<evidence type="ECO:0000256" key="4">
    <source>
        <dbReference type="ARBA" id="ARBA00023172"/>
    </source>
</evidence>
<feature type="domain" description="Tyr recombinase" evidence="5">
    <location>
        <begin position="196"/>
        <end position="367"/>
    </location>
</feature>
<dbReference type="EMBL" id="MWIO01000090">
    <property type="protein sequence ID" value="THD03731.1"/>
    <property type="molecule type" value="Genomic_DNA"/>
</dbReference>
<evidence type="ECO:0000256" key="2">
    <source>
        <dbReference type="ARBA" id="ARBA00022908"/>
    </source>
</evidence>
<evidence type="ECO:0000313" key="7">
    <source>
        <dbReference type="Proteomes" id="UP000306317"/>
    </source>
</evidence>
<dbReference type="InterPro" id="IPR013762">
    <property type="entry name" value="Integrase-like_cat_sf"/>
</dbReference>
<dbReference type="PANTHER" id="PTHR30629:SF2">
    <property type="entry name" value="PROPHAGE INTEGRASE INTS-RELATED"/>
    <property type="match status" value="1"/>
</dbReference>
<dbReference type="GO" id="GO:0006310">
    <property type="term" value="P:DNA recombination"/>
    <property type="evidence" value="ECO:0007669"/>
    <property type="project" value="UniProtKB-KW"/>
</dbReference>
<dbReference type="PROSITE" id="PS51898">
    <property type="entry name" value="TYR_RECOMBINASE"/>
    <property type="match status" value="1"/>
</dbReference>
<sequence>MARFEIDKVRVRNRLAVRREPYWGAPIARGLFVGFRKLDGGGTWIARQRDDDGRQRYNAIGHADSIPYDDAVKAAHAWAKQVDAGVDTSEVQTVEDACKAYVKDRRREVGDANADDADGRFTRTVYGHTIAKVKLAKLRAEQIKAWRAGLDMSDASKNRTLSALKAALNYAVSSRYVEAGRAIEWTGVKPHEVTTRRDLYLNREQRRSLVEALPEGARPFVRALCLLPLRPGALAAATVADLSARRASLRITTDKAGEGRVVALSPEAKKLLQGQAKSKLPAAPLIAYDDGSPWHKERWKQPIKKAAKAAKLPAGVCAYTLRHSVITDMLVGGMDSLTVARMAGTSLAMIEKHYGHLLHEHAAKAMAGLAL</sequence>
<dbReference type="PANTHER" id="PTHR30629">
    <property type="entry name" value="PROPHAGE INTEGRASE"/>
    <property type="match status" value="1"/>
</dbReference>
<evidence type="ECO:0000256" key="1">
    <source>
        <dbReference type="ARBA" id="ARBA00008857"/>
    </source>
</evidence>
<dbReference type="GO" id="GO:0003677">
    <property type="term" value="F:DNA binding"/>
    <property type="evidence" value="ECO:0007669"/>
    <property type="project" value="UniProtKB-KW"/>
</dbReference>
<dbReference type="Proteomes" id="UP000306317">
    <property type="component" value="Unassembled WGS sequence"/>
</dbReference>
<organism evidence="6 7">
    <name type="scientific">Rhodanobacter lindaniclasticus</name>
    <dbReference type="NCBI Taxonomy" id="75310"/>
    <lineage>
        <taxon>Bacteria</taxon>
        <taxon>Pseudomonadati</taxon>
        <taxon>Pseudomonadota</taxon>
        <taxon>Gammaproteobacteria</taxon>
        <taxon>Lysobacterales</taxon>
        <taxon>Rhodanobacteraceae</taxon>
        <taxon>Rhodanobacter</taxon>
    </lineage>
</organism>
<name>A0A4V3URQ0_9GAMM</name>
<protein>
    <recommendedName>
        <fullName evidence="5">Tyr recombinase domain-containing protein</fullName>
    </recommendedName>
</protein>
<dbReference type="Gene3D" id="1.10.443.10">
    <property type="entry name" value="Intergrase catalytic core"/>
    <property type="match status" value="1"/>
</dbReference>
<accession>A0A4V3URQ0</accession>
<dbReference type="InterPro" id="IPR050808">
    <property type="entry name" value="Phage_Integrase"/>
</dbReference>
<dbReference type="Pfam" id="PF00589">
    <property type="entry name" value="Phage_integrase"/>
    <property type="match status" value="1"/>
</dbReference>
<gene>
    <name evidence="6" type="ORF">B1991_18300</name>
</gene>
<dbReference type="RefSeq" id="WP_136260117.1">
    <property type="nucleotide sequence ID" value="NZ_MWIO01000090.1"/>
</dbReference>
<evidence type="ECO:0000256" key="3">
    <source>
        <dbReference type="ARBA" id="ARBA00023125"/>
    </source>
</evidence>
<proteinExistence type="inferred from homology"/>